<accession>A0A6A6ZPK1</accession>
<proteinExistence type="predicted"/>
<dbReference type="EMBL" id="MU006235">
    <property type="protein sequence ID" value="KAF2822175.1"/>
    <property type="molecule type" value="Genomic_DNA"/>
</dbReference>
<keyword evidence="2" id="KW-1185">Reference proteome</keyword>
<name>A0A6A6ZPK1_9PLEO</name>
<gene>
    <name evidence="1" type="ORF">CC86DRAFT_373351</name>
</gene>
<protein>
    <submittedName>
        <fullName evidence="1">Uncharacterized protein</fullName>
    </submittedName>
</protein>
<dbReference type="AlphaFoldDB" id="A0A6A6ZPK1"/>
<evidence type="ECO:0000313" key="2">
    <source>
        <dbReference type="Proteomes" id="UP000799424"/>
    </source>
</evidence>
<organism evidence="1 2">
    <name type="scientific">Ophiobolus disseminans</name>
    <dbReference type="NCBI Taxonomy" id="1469910"/>
    <lineage>
        <taxon>Eukaryota</taxon>
        <taxon>Fungi</taxon>
        <taxon>Dikarya</taxon>
        <taxon>Ascomycota</taxon>
        <taxon>Pezizomycotina</taxon>
        <taxon>Dothideomycetes</taxon>
        <taxon>Pleosporomycetidae</taxon>
        <taxon>Pleosporales</taxon>
        <taxon>Pleosporineae</taxon>
        <taxon>Phaeosphaeriaceae</taxon>
        <taxon>Ophiobolus</taxon>
    </lineage>
</organism>
<dbReference type="Proteomes" id="UP000799424">
    <property type="component" value="Unassembled WGS sequence"/>
</dbReference>
<evidence type="ECO:0000313" key="1">
    <source>
        <dbReference type="EMBL" id="KAF2822175.1"/>
    </source>
</evidence>
<sequence length="110" mass="12205">MLQQSRLRLSLAASRPRHTPTSSPLYRQCYFRASLIFEPEHAVQHVGCCADGHATGAACTGVVTRPCTDRKHEIGHRNRCNDIGVYMAYAMLYLAMFHGTSAVKMHAQTA</sequence>
<reference evidence="1" key="1">
    <citation type="journal article" date="2020" name="Stud. Mycol.">
        <title>101 Dothideomycetes genomes: a test case for predicting lifestyles and emergence of pathogens.</title>
        <authorList>
            <person name="Haridas S."/>
            <person name="Albert R."/>
            <person name="Binder M."/>
            <person name="Bloem J."/>
            <person name="Labutti K."/>
            <person name="Salamov A."/>
            <person name="Andreopoulos B."/>
            <person name="Baker S."/>
            <person name="Barry K."/>
            <person name="Bills G."/>
            <person name="Bluhm B."/>
            <person name="Cannon C."/>
            <person name="Castanera R."/>
            <person name="Culley D."/>
            <person name="Daum C."/>
            <person name="Ezra D."/>
            <person name="Gonzalez J."/>
            <person name="Henrissat B."/>
            <person name="Kuo A."/>
            <person name="Liang C."/>
            <person name="Lipzen A."/>
            <person name="Lutzoni F."/>
            <person name="Magnuson J."/>
            <person name="Mondo S."/>
            <person name="Nolan M."/>
            <person name="Ohm R."/>
            <person name="Pangilinan J."/>
            <person name="Park H.-J."/>
            <person name="Ramirez L."/>
            <person name="Alfaro M."/>
            <person name="Sun H."/>
            <person name="Tritt A."/>
            <person name="Yoshinaga Y."/>
            <person name="Zwiers L.-H."/>
            <person name="Turgeon B."/>
            <person name="Goodwin S."/>
            <person name="Spatafora J."/>
            <person name="Crous P."/>
            <person name="Grigoriev I."/>
        </authorList>
    </citation>
    <scope>NUCLEOTIDE SEQUENCE</scope>
    <source>
        <strain evidence="1">CBS 113818</strain>
    </source>
</reference>